<dbReference type="InterPro" id="IPR001296">
    <property type="entry name" value="Glyco_trans_1"/>
</dbReference>
<keyword evidence="4" id="KW-1185">Reference proteome</keyword>
<feature type="domain" description="Glycosyltransferase subfamily 4-like N-terminal" evidence="2">
    <location>
        <begin position="23"/>
        <end position="183"/>
    </location>
</feature>
<dbReference type="Pfam" id="PF13579">
    <property type="entry name" value="Glyco_trans_4_4"/>
    <property type="match status" value="1"/>
</dbReference>
<feature type="domain" description="Glycosyl transferase family 1" evidence="1">
    <location>
        <begin position="218"/>
        <end position="361"/>
    </location>
</feature>
<evidence type="ECO:0000313" key="4">
    <source>
        <dbReference type="Proteomes" id="UP000253769"/>
    </source>
</evidence>
<proteinExistence type="predicted"/>
<dbReference type="InterPro" id="IPR050194">
    <property type="entry name" value="Glycosyltransferase_grp1"/>
</dbReference>
<name>A0A369WMP8_9GAMM</name>
<organism evidence="3 4">
    <name type="scientific">Motiliproteus coralliicola</name>
    <dbReference type="NCBI Taxonomy" id="2283196"/>
    <lineage>
        <taxon>Bacteria</taxon>
        <taxon>Pseudomonadati</taxon>
        <taxon>Pseudomonadota</taxon>
        <taxon>Gammaproteobacteria</taxon>
        <taxon>Oceanospirillales</taxon>
        <taxon>Oceanospirillaceae</taxon>
        <taxon>Motiliproteus</taxon>
    </lineage>
</organism>
<dbReference type="EMBL" id="QQOH01000002">
    <property type="protein sequence ID" value="RDE22992.1"/>
    <property type="molecule type" value="Genomic_DNA"/>
</dbReference>
<dbReference type="PANTHER" id="PTHR45947">
    <property type="entry name" value="SULFOQUINOVOSYL TRANSFERASE SQD2"/>
    <property type="match status" value="1"/>
</dbReference>
<dbReference type="Gene3D" id="3.40.50.2000">
    <property type="entry name" value="Glycogen Phosphorylase B"/>
    <property type="match status" value="2"/>
</dbReference>
<dbReference type="PANTHER" id="PTHR45947:SF3">
    <property type="entry name" value="SULFOQUINOVOSYL TRANSFERASE SQD2"/>
    <property type="match status" value="1"/>
</dbReference>
<dbReference type="CDD" id="cd03794">
    <property type="entry name" value="GT4_WbuB-like"/>
    <property type="match status" value="1"/>
</dbReference>
<keyword evidence="3" id="KW-0808">Transferase</keyword>
<reference evidence="3 4" key="1">
    <citation type="submission" date="2018-07" db="EMBL/GenBank/DDBJ databases">
        <title>Motiliproteus coralliicola sp. nov., a bacterium isolated from Coral.</title>
        <authorList>
            <person name="Wang G."/>
        </authorList>
    </citation>
    <scope>NUCLEOTIDE SEQUENCE [LARGE SCALE GENOMIC DNA]</scope>
    <source>
        <strain evidence="3 4">C34</strain>
    </source>
</reference>
<evidence type="ECO:0000259" key="1">
    <source>
        <dbReference type="Pfam" id="PF00534"/>
    </source>
</evidence>
<dbReference type="RefSeq" id="WP_114695626.1">
    <property type="nucleotide sequence ID" value="NZ_QQOH01000002.1"/>
</dbReference>
<dbReference type="Pfam" id="PF00534">
    <property type="entry name" value="Glycos_transf_1"/>
    <property type="match status" value="1"/>
</dbReference>
<dbReference type="OrthoDB" id="9787293at2"/>
<comment type="caution">
    <text evidence="3">The sequence shown here is derived from an EMBL/GenBank/DDBJ whole genome shotgun (WGS) entry which is preliminary data.</text>
</comment>
<dbReference type="AlphaFoldDB" id="A0A369WMP8"/>
<sequence>MKILLLSFYYPPDLSAGSFRTVALVRELEKRLPKGSQIDVLTTQPNRYASYSTKAPADEIRGIVSIHRVKLPPHQSGMFDQAKAFGAFYLGANRFLRGRHYDLVIATTSRLMTGFLGARIATRIGCPFYLDVRDIFIDTLNDLFKRKAFRLLLPILDRLESYTIRRADRINLISAGFVDYFSSKYALKRYDQFTNGIDEEFLAKFETATDDDFAESSSGLTVLYAGNIGAGQGLEHIIPPLAKALGSEYHFVVVGDGGRRQALQQHCENLEVSNVRIEPAVSRTELLEYYRRSDVLFLHLNDIPAFEKVLPSKIFEYAALHKPILAGVRGHAAEFLEQNVSGSWVFNPCDTATAAECLKEIATEGGGQDYSRDEFCNIYRRSSIMEQWVDAILDASSSPEPDGKLI</sequence>
<dbReference type="InterPro" id="IPR028098">
    <property type="entry name" value="Glyco_trans_4-like_N"/>
</dbReference>
<evidence type="ECO:0000313" key="3">
    <source>
        <dbReference type="EMBL" id="RDE22992.1"/>
    </source>
</evidence>
<accession>A0A369WMP8</accession>
<evidence type="ECO:0000259" key="2">
    <source>
        <dbReference type="Pfam" id="PF13579"/>
    </source>
</evidence>
<dbReference type="SUPFAM" id="SSF53756">
    <property type="entry name" value="UDP-Glycosyltransferase/glycogen phosphorylase"/>
    <property type="match status" value="1"/>
</dbReference>
<gene>
    <name evidence="3" type="ORF">DV711_10625</name>
</gene>
<protein>
    <submittedName>
        <fullName evidence="3">Glycosyltransferase WbuB</fullName>
    </submittedName>
</protein>
<dbReference type="Proteomes" id="UP000253769">
    <property type="component" value="Unassembled WGS sequence"/>
</dbReference>
<dbReference type="GO" id="GO:0016758">
    <property type="term" value="F:hexosyltransferase activity"/>
    <property type="evidence" value="ECO:0007669"/>
    <property type="project" value="TreeGrafter"/>
</dbReference>